<dbReference type="Pfam" id="PF26467">
    <property type="entry name" value="DUF8143"/>
    <property type="match status" value="1"/>
</dbReference>
<organism evidence="3 4">
    <name type="scientific">Halorussus limi</name>
    <dbReference type="NCBI Taxonomy" id="2938695"/>
    <lineage>
        <taxon>Archaea</taxon>
        <taxon>Methanobacteriati</taxon>
        <taxon>Methanobacteriota</taxon>
        <taxon>Stenosarchaea group</taxon>
        <taxon>Halobacteria</taxon>
        <taxon>Halobacteriales</taxon>
        <taxon>Haladaptataceae</taxon>
        <taxon>Halorussus</taxon>
    </lineage>
</organism>
<keyword evidence="2" id="KW-0472">Membrane</keyword>
<dbReference type="RefSeq" id="WP_248649719.1">
    <property type="nucleotide sequence ID" value="NZ_CP096659.1"/>
</dbReference>
<gene>
    <name evidence="3" type="ORF">M0R89_14105</name>
</gene>
<dbReference type="KEGG" id="halx:M0R89_14105"/>
<keyword evidence="2" id="KW-0812">Transmembrane</keyword>
<feature type="region of interest" description="Disordered" evidence="1">
    <location>
        <begin position="33"/>
        <end position="58"/>
    </location>
</feature>
<protein>
    <submittedName>
        <fullName evidence="3">Uncharacterized protein</fullName>
    </submittedName>
</protein>
<dbReference type="GeneID" id="72186354"/>
<dbReference type="EMBL" id="CP096659">
    <property type="protein sequence ID" value="UPV73667.1"/>
    <property type="molecule type" value="Genomic_DNA"/>
</dbReference>
<accession>A0A8U0HS15</accession>
<feature type="transmembrane region" description="Helical" evidence="2">
    <location>
        <begin position="6"/>
        <end position="25"/>
    </location>
</feature>
<evidence type="ECO:0000313" key="3">
    <source>
        <dbReference type="EMBL" id="UPV73667.1"/>
    </source>
</evidence>
<evidence type="ECO:0000256" key="1">
    <source>
        <dbReference type="SAM" id="MobiDB-lite"/>
    </source>
</evidence>
<dbReference type="InterPro" id="IPR058456">
    <property type="entry name" value="DUF8143"/>
</dbReference>
<sequence length="58" mass="6455">MAELGIFLVFLVLSVGGGLLLWSAVDSEKRQRRVMDRGSAEKAARRDTSEDGDERRGF</sequence>
<keyword evidence="4" id="KW-1185">Reference proteome</keyword>
<keyword evidence="2" id="KW-1133">Transmembrane helix</keyword>
<evidence type="ECO:0000256" key="2">
    <source>
        <dbReference type="SAM" id="Phobius"/>
    </source>
</evidence>
<dbReference type="AlphaFoldDB" id="A0A8U0HS15"/>
<evidence type="ECO:0000313" key="4">
    <source>
        <dbReference type="Proteomes" id="UP000830729"/>
    </source>
</evidence>
<name>A0A8U0HS15_9EURY</name>
<dbReference type="Proteomes" id="UP000830729">
    <property type="component" value="Chromosome"/>
</dbReference>
<proteinExistence type="predicted"/>
<reference evidence="3 4" key="1">
    <citation type="submission" date="2022-04" db="EMBL/GenBank/DDBJ databases">
        <title>Diverse halophilic archaea isolated from saline environments.</title>
        <authorList>
            <person name="Cui H.-L."/>
        </authorList>
    </citation>
    <scope>NUCLEOTIDE SEQUENCE [LARGE SCALE GENOMIC DNA]</scope>
    <source>
        <strain evidence="3 4">XZYJT49</strain>
    </source>
</reference>